<evidence type="ECO:0000313" key="1">
    <source>
        <dbReference type="EMBL" id="KZD90265.1"/>
    </source>
</evidence>
<sequence>MLSSHLPLFHAKSFLRHPTQHWYNKKQIYEGIDSLFAAARTD</sequence>
<reference evidence="1 2" key="1">
    <citation type="submission" date="2015-09" db="EMBL/GenBank/DDBJ databases">
        <title>Spore heat resistance.</title>
        <authorList>
            <person name="Boekhorst J."/>
            <person name="Berendsen E.M."/>
            <person name="Wells-Bennik M.H."/>
            <person name="Kuipers O.P."/>
        </authorList>
    </citation>
    <scope>NUCLEOTIDE SEQUENCE [LARGE SCALE GENOMIC DNA]</scope>
    <source>
        <strain evidence="1 2">B4122</strain>
    </source>
</reference>
<gene>
    <name evidence="1" type="ORF">B4122_3186</name>
</gene>
<accession>A0AAP1E1A3</accession>
<dbReference type="Proteomes" id="UP000076442">
    <property type="component" value="Unassembled WGS sequence"/>
</dbReference>
<dbReference type="RefSeq" id="WP_003228598.1">
    <property type="nucleotide sequence ID" value="NZ_CP035231.1"/>
</dbReference>
<protein>
    <submittedName>
        <fullName evidence="1">Uncharacterized protein</fullName>
    </submittedName>
</protein>
<name>A0AAP1E1A3_BACIU</name>
<organism evidence="1 2">
    <name type="scientific">Bacillus subtilis</name>
    <dbReference type="NCBI Taxonomy" id="1423"/>
    <lineage>
        <taxon>Bacteria</taxon>
        <taxon>Bacillati</taxon>
        <taxon>Bacillota</taxon>
        <taxon>Bacilli</taxon>
        <taxon>Bacillales</taxon>
        <taxon>Bacillaceae</taxon>
        <taxon>Bacillus</taxon>
    </lineage>
</organism>
<proteinExistence type="predicted"/>
<evidence type="ECO:0000313" key="2">
    <source>
        <dbReference type="Proteomes" id="UP000076442"/>
    </source>
</evidence>
<comment type="caution">
    <text evidence="1">The sequence shown here is derived from an EMBL/GenBank/DDBJ whole genome shotgun (WGS) entry which is preliminary data.</text>
</comment>
<dbReference type="AlphaFoldDB" id="A0AAP1E1A3"/>
<dbReference type="EMBL" id="LJZV01000016">
    <property type="protein sequence ID" value="KZD90265.1"/>
    <property type="molecule type" value="Genomic_DNA"/>
</dbReference>